<sequence>MEVLSMFQRPRSVALEYEKPGTYGTVLIYPLDRLRLSRYIPSNLQRKHVKFVATGTPPHASVHSTISKESENLEGKCTKIESYDFNQGLNYHQLLKFMLDWRLADEPVADDYNMRKRGIWVIESLLLARDPVRFLVQHHMVDVIVITTGGIEEDLIKCLAPTYKGEFFLNGAYLRSKELNRIGNLLVPNDNYCKFEDWIIPIFYQMLTEQNNENNIPVFCPGLTDGSSGDMLYFHSFCNPGFIVGIVQGSSYSFLNFSFLRECELCRMTLNCSILGNVLRGEKNIF</sequence>
<dbReference type="SUPFAM" id="SSF52467">
    <property type="entry name" value="DHS-like NAD/FAD-binding domain"/>
    <property type="match status" value="1"/>
</dbReference>
<comment type="caution">
    <text evidence="4">The sequence shown here is derived from an EMBL/GenBank/DDBJ whole genome shotgun (WGS) entry which is preliminary data.</text>
</comment>
<organism evidence="4 5">
    <name type="scientific">Stylosanthes scabra</name>
    <dbReference type="NCBI Taxonomy" id="79078"/>
    <lineage>
        <taxon>Eukaryota</taxon>
        <taxon>Viridiplantae</taxon>
        <taxon>Streptophyta</taxon>
        <taxon>Embryophyta</taxon>
        <taxon>Tracheophyta</taxon>
        <taxon>Spermatophyta</taxon>
        <taxon>Magnoliopsida</taxon>
        <taxon>eudicotyledons</taxon>
        <taxon>Gunneridae</taxon>
        <taxon>Pentapetalae</taxon>
        <taxon>rosids</taxon>
        <taxon>fabids</taxon>
        <taxon>Fabales</taxon>
        <taxon>Fabaceae</taxon>
        <taxon>Papilionoideae</taxon>
        <taxon>50 kb inversion clade</taxon>
        <taxon>dalbergioids sensu lato</taxon>
        <taxon>Dalbergieae</taxon>
        <taxon>Pterocarpus clade</taxon>
        <taxon>Stylosanthes</taxon>
    </lineage>
</organism>
<reference evidence="4 5" key="1">
    <citation type="journal article" date="2023" name="Plants (Basel)">
        <title>Bridging the Gap: Combining Genomics and Transcriptomics Approaches to Understand Stylosanthes scabra, an Orphan Legume from the Brazilian Caatinga.</title>
        <authorList>
            <person name="Ferreira-Neto J.R.C."/>
            <person name="da Silva M.D."/>
            <person name="Binneck E."/>
            <person name="de Melo N.F."/>
            <person name="da Silva R.H."/>
            <person name="de Melo A.L.T.M."/>
            <person name="Pandolfi V."/>
            <person name="Bustamante F.O."/>
            <person name="Brasileiro-Vidal A.C."/>
            <person name="Benko-Iseppon A.M."/>
        </authorList>
    </citation>
    <scope>NUCLEOTIDE SEQUENCE [LARGE SCALE GENOMIC DNA]</scope>
    <source>
        <tissue evidence="4">Leaves</tissue>
    </source>
</reference>
<comment type="cofactor">
    <cofactor evidence="1">
        <name>NAD(+)</name>
        <dbReference type="ChEBI" id="CHEBI:57540"/>
    </cofactor>
</comment>
<dbReference type="PANTHER" id="PTHR11703">
    <property type="entry name" value="DEOXYHYPUSINE SYNTHASE"/>
    <property type="match status" value="1"/>
</dbReference>
<dbReference type="InterPro" id="IPR002773">
    <property type="entry name" value="Deoxyhypusine_synthase"/>
</dbReference>
<evidence type="ECO:0000313" key="5">
    <source>
        <dbReference type="Proteomes" id="UP001341840"/>
    </source>
</evidence>
<accession>A0ABU6S289</accession>
<protein>
    <submittedName>
        <fullName evidence="4">Uncharacterized protein</fullName>
    </submittedName>
</protein>
<dbReference type="EMBL" id="JASCZI010060418">
    <property type="protein sequence ID" value="MED6130495.1"/>
    <property type="molecule type" value="Genomic_DNA"/>
</dbReference>
<evidence type="ECO:0000256" key="2">
    <source>
        <dbReference type="ARBA" id="ARBA00009892"/>
    </source>
</evidence>
<gene>
    <name evidence="4" type="ORF">PIB30_001582</name>
</gene>
<evidence type="ECO:0000313" key="4">
    <source>
        <dbReference type="EMBL" id="MED6130495.1"/>
    </source>
</evidence>
<proteinExistence type="inferred from homology"/>
<dbReference type="Gene3D" id="3.40.910.10">
    <property type="entry name" value="Deoxyhypusine synthase"/>
    <property type="match status" value="2"/>
</dbReference>
<dbReference type="InterPro" id="IPR036982">
    <property type="entry name" value="Deoxyhypusine_synthase_sf"/>
</dbReference>
<keyword evidence="3" id="KW-0520">NAD</keyword>
<evidence type="ECO:0000256" key="1">
    <source>
        <dbReference type="ARBA" id="ARBA00001911"/>
    </source>
</evidence>
<dbReference type="InterPro" id="IPR029035">
    <property type="entry name" value="DHS-like_NAD/FAD-binding_dom"/>
</dbReference>
<name>A0ABU6S289_9FABA</name>
<dbReference type="Proteomes" id="UP001341840">
    <property type="component" value="Unassembled WGS sequence"/>
</dbReference>
<dbReference type="PANTHER" id="PTHR11703:SF0">
    <property type="entry name" value="DEOXYHYPUSINE SYNTHASE"/>
    <property type="match status" value="1"/>
</dbReference>
<evidence type="ECO:0000256" key="3">
    <source>
        <dbReference type="ARBA" id="ARBA00023027"/>
    </source>
</evidence>
<comment type="similarity">
    <text evidence="2">Belongs to the deoxyhypusine synthase family.</text>
</comment>
<dbReference type="Pfam" id="PF01916">
    <property type="entry name" value="DS"/>
    <property type="match status" value="1"/>
</dbReference>
<keyword evidence="5" id="KW-1185">Reference proteome</keyword>